<proteinExistence type="predicted"/>
<dbReference type="PANTHER" id="PTHR11908:SF153">
    <property type="entry name" value="DEHYDROGENASE"/>
    <property type="match status" value="1"/>
</dbReference>
<reference evidence="2 3" key="1">
    <citation type="submission" date="2020-08" db="EMBL/GenBank/DDBJ databases">
        <title>Genomic Encyclopedia of Type Strains, Phase IV (KMG-IV): sequencing the most valuable type-strain genomes for metagenomic binning, comparative biology and taxonomic classification.</title>
        <authorList>
            <person name="Goeker M."/>
        </authorList>
    </citation>
    <scope>NUCLEOTIDE SEQUENCE [LARGE SCALE GENOMIC DNA]</scope>
    <source>
        <strain evidence="2 3">DSM 103737</strain>
    </source>
</reference>
<dbReference type="SMART" id="SM01008">
    <property type="entry name" value="Ald_Xan_dh_C"/>
    <property type="match status" value="1"/>
</dbReference>
<dbReference type="EC" id="1.17.1.4" evidence="2"/>
<dbReference type="InterPro" id="IPR008274">
    <property type="entry name" value="AldOxase/xan_DH_MoCoBD1"/>
</dbReference>
<dbReference type="EMBL" id="JACIEN010000001">
    <property type="protein sequence ID" value="MBB4016423.1"/>
    <property type="molecule type" value="Genomic_DNA"/>
</dbReference>
<dbReference type="SUPFAM" id="SSF54665">
    <property type="entry name" value="CO dehydrogenase molybdoprotein N-domain-like"/>
    <property type="match status" value="1"/>
</dbReference>
<evidence type="ECO:0000313" key="3">
    <source>
        <dbReference type="Proteomes" id="UP000577362"/>
    </source>
</evidence>
<dbReference type="GO" id="GO:0005506">
    <property type="term" value="F:iron ion binding"/>
    <property type="evidence" value="ECO:0007669"/>
    <property type="project" value="InterPro"/>
</dbReference>
<feature type="domain" description="Aldehyde oxidase/xanthine dehydrogenase a/b hammerhead" evidence="1">
    <location>
        <begin position="20"/>
        <end position="133"/>
    </location>
</feature>
<dbReference type="GO" id="GO:0004854">
    <property type="term" value="F:xanthine dehydrogenase activity"/>
    <property type="evidence" value="ECO:0007669"/>
    <property type="project" value="UniProtKB-EC"/>
</dbReference>
<gene>
    <name evidence="2" type="ORF">GGR16_001429</name>
</gene>
<dbReference type="Gene3D" id="3.90.1170.50">
    <property type="entry name" value="Aldehyde oxidase/xanthine dehydrogenase, a/b hammerhead"/>
    <property type="match status" value="1"/>
</dbReference>
<dbReference type="AlphaFoldDB" id="A0A840BV35"/>
<comment type="caution">
    <text evidence="2">The sequence shown here is derived from an EMBL/GenBank/DDBJ whole genome shotgun (WGS) entry which is preliminary data.</text>
</comment>
<keyword evidence="2" id="KW-0560">Oxidoreductase</keyword>
<keyword evidence="3" id="KW-1185">Reference proteome</keyword>
<dbReference type="InterPro" id="IPR036856">
    <property type="entry name" value="Ald_Oxase/Xan_DH_a/b_sf"/>
</dbReference>
<dbReference type="Pfam" id="PF01315">
    <property type="entry name" value="Ald_Xan_dh_C"/>
    <property type="match status" value="1"/>
</dbReference>
<protein>
    <submittedName>
        <fullName evidence="2">Xanthine dehydrogenase YagR molybdenum-binding subunit</fullName>
        <ecNumber evidence="2">1.17.1.4</ecNumber>
    </submittedName>
</protein>
<dbReference type="InterPro" id="IPR046867">
    <property type="entry name" value="AldOxase/xan_DH_MoCoBD2"/>
</dbReference>
<accession>A0A840BV35</accession>
<dbReference type="RefSeq" id="WP_183316106.1">
    <property type="nucleotide sequence ID" value="NZ_JACIEN010000001.1"/>
</dbReference>
<evidence type="ECO:0000259" key="1">
    <source>
        <dbReference type="SMART" id="SM01008"/>
    </source>
</evidence>
<evidence type="ECO:0000313" key="2">
    <source>
        <dbReference type="EMBL" id="MBB4016423.1"/>
    </source>
</evidence>
<dbReference type="Gene3D" id="3.30.365.10">
    <property type="entry name" value="Aldehyde oxidase/xanthine dehydrogenase, molybdopterin binding domain"/>
    <property type="match status" value="4"/>
</dbReference>
<dbReference type="InterPro" id="IPR016208">
    <property type="entry name" value="Ald_Oxase/xanthine_DH-like"/>
</dbReference>
<dbReference type="Proteomes" id="UP000577362">
    <property type="component" value="Unassembled WGS sequence"/>
</dbReference>
<dbReference type="Pfam" id="PF20256">
    <property type="entry name" value="MoCoBD_2"/>
    <property type="match status" value="1"/>
</dbReference>
<dbReference type="InterPro" id="IPR037165">
    <property type="entry name" value="AldOxase/xan_DH_Mopterin-bd_sf"/>
</dbReference>
<name>A0A840BV35_9HYPH</name>
<dbReference type="InterPro" id="IPR000674">
    <property type="entry name" value="Ald_Oxase/Xan_DH_a/b"/>
</dbReference>
<organism evidence="2 3">
    <name type="scientific">Chelatococcus caeni</name>
    <dbReference type="NCBI Taxonomy" id="1348468"/>
    <lineage>
        <taxon>Bacteria</taxon>
        <taxon>Pseudomonadati</taxon>
        <taxon>Pseudomonadota</taxon>
        <taxon>Alphaproteobacteria</taxon>
        <taxon>Hyphomicrobiales</taxon>
        <taxon>Chelatococcaceae</taxon>
        <taxon>Chelatococcus</taxon>
    </lineage>
</organism>
<dbReference type="Pfam" id="PF02738">
    <property type="entry name" value="MoCoBD_1"/>
    <property type="match status" value="1"/>
</dbReference>
<dbReference type="PANTHER" id="PTHR11908">
    <property type="entry name" value="XANTHINE DEHYDROGENASE"/>
    <property type="match status" value="1"/>
</dbReference>
<sequence length="744" mass="79852">MTGTIVGQPLPRVDGRAKVTGAARYAADFNQDSQLHAVIVSATVGLGRVTAIDSARVEAMPGVVAVITHRNAPRLAYGAHKTYIDPAVGERLHVLQDDKVRFYGQPVAIVVADTLDHAERAAAALQVSYESEQPTVDPQDPRAEAIIPEAAAQPDARIPADTARGEADNALANAEVKVDETYDIARENHNPMEPHATVAAWSGDRLTLWSKSQFVVNEQAEIAAIFGIPAEHVQVNCPFIGGAFGTSLRTWPHVTLAALAARQVGRPVKLVLTRKQMFFTTGHRPRTLQRIGLGATREGKLTAVVHEGTGETSRYEQFLEALTAATGYMYSCPNVRTRYRLTPLDTGTPNHMRGPGEASGIFALECALDELSYALGMDPVELRRRNEPEIDEAEGKPFSSRSLLQCYDQAAEHFGWSRRDPKPRAMRDGRLLVGMGAASATYPAYHAPASALVRLRPDGTAEVEVAASDMGPGTYTSMTQVAAETLGLPMERVRFSLGRSDFPPAPSHGGSWTMASVGSAIRAACLAAQEEAAKLAVADQRSPVFGANVEDVEWAAGRLRRRGDQAPGQPYRDIVASAGRAIEADASAQRDPEVAHRYSMHAFGAVMVEVAIDPDVGTIRVRRAVGAYGIGRVVNPRLARSQCIGGMIGGIGMALMERTALDGRDGRPVNAHMADYLMPVNLDIPHLEAHFVDEVDPHVNPLGVKGLGEIALVGMAPAIANAVFHATGIRVRTLPIRIEDVLTS</sequence>
<dbReference type="SUPFAM" id="SSF56003">
    <property type="entry name" value="Molybdenum cofactor-binding domain"/>
    <property type="match status" value="1"/>
</dbReference>